<sequence>MVKVGVLKSALKRHIEEQKGQKVKNSRAKKLQIAENSTNQDRDNAEAPQLVHVEAEKDFEDNSSENDEEVESEGEEMALSDADSLILNANDDVDIVPYQRMTINNRSALAQKYKSICRPYSSLKFSDHQVVISSEAVNIKDVNDDLSRELAFYKQALEAAQNGKKLFVNEGVPFTRPTDYFAEMLKTDQHMDKVKNKLVEDATAKKASETARKQRDLKKFGKQVQMAKLQEREKSKKDTLDKIKTLKRKRGGEDLTTNDDFDVALDTASKKEEKKRPKVSRKKRDEKFGFGGKKRYSKSNDAKSSGDIDGFSVKKMKGTGPKKAGGVKKRLGKSRRAKN</sequence>
<dbReference type="AlphaFoldDB" id="A0A1U7LQP5"/>
<comment type="caution">
    <text evidence="7">The sequence shown here is derived from an EMBL/GenBank/DDBJ whole genome shotgun (WGS) entry which is preliminary data.</text>
</comment>
<dbReference type="GO" id="GO:0034399">
    <property type="term" value="C:nuclear periphery"/>
    <property type="evidence" value="ECO:0007669"/>
    <property type="project" value="EnsemblFungi"/>
</dbReference>
<feature type="region of interest" description="Disordered" evidence="6">
    <location>
        <begin position="205"/>
        <end position="238"/>
    </location>
</feature>
<reference evidence="7 8" key="1">
    <citation type="submission" date="2016-04" db="EMBL/GenBank/DDBJ databases">
        <title>Evolutionary innovation and constraint leading to complex multicellularity in the Ascomycota.</title>
        <authorList>
            <person name="Cisse O."/>
            <person name="Nguyen A."/>
            <person name="Hewitt D.A."/>
            <person name="Jedd G."/>
            <person name="Stajich J.E."/>
        </authorList>
    </citation>
    <scope>NUCLEOTIDE SEQUENCE [LARGE SCALE GENOMIC DNA]</scope>
    <source>
        <strain evidence="7 8">DAH-3</strain>
    </source>
</reference>
<dbReference type="OrthoDB" id="443772at2759"/>
<evidence type="ECO:0000256" key="4">
    <source>
        <dbReference type="ARBA" id="ARBA00023054"/>
    </source>
</evidence>
<feature type="compositionally biased region" description="Basic and acidic residues" evidence="6">
    <location>
        <begin position="205"/>
        <end position="219"/>
    </location>
</feature>
<keyword evidence="5" id="KW-0539">Nucleus</keyword>
<feature type="region of interest" description="Disordered" evidence="6">
    <location>
        <begin position="17"/>
        <end position="74"/>
    </location>
</feature>
<evidence type="ECO:0000256" key="5">
    <source>
        <dbReference type="ARBA" id="ARBA00023242"/>
    </source>
</evidence>
<dbReference type="GO" id="GO:0042273">
    <property type="term" value="P:ribosomal large subunit biogenesis"/>
    <property type="evidence" value="ECO:0007669"/>
    <property type="project" value="EnsemblFungi"/>
</dbReference>
<accession>A0A1U7LQP5</accession>
<feature type="compositionally biased region" description="Basic residues" evidence="6">
    <location>
        <begin position="325"/>
        <end position="339"/>
    </location>
</feature>
<evidence type="ECO:0000256" key="1">
    <source>
        <dbReference type="ARBA" id="ARBA00004604"/>
    </source>
</evidence>
<dbReference type="OMA" id="DAHKGRD"/>
<proteinExistence type="inferred from homology"/>
<feature type="region of interest" description="Disordered" evidence="6">
    <location>
        <begin position="251"/>
        <end position="339"/>
    </location>
</feature>
<organism evidence="7 8">
    <name type="scientific">Neolecta irregularis (strain DAH-3)</name>
    <dbReference type="NCBI Taxonomy" id="1198029"/>
    <lineage>
        <taxon>Eukaryota</taxon>
        <taxon>Fungi</taxon>
        <taxon>Dikarya</taxon>
        <taxon>Ascomycota</taxon>
        <taxon>Taphrinomycotina</taxon>
        <taxon>Neolectales</taxon>
        <taxon>Neolectaceae</taxon>
        <taxon>Neolecta</taxon>
    </lineage>
</organism>
<evidence type="ECO:0000256" key="2">
    <source>
        <dbReference type="ARBA" id="ARBA00007336"/>
    </source>
</evidence>
<feature type="compositionally biased region" description="Acidic residues" evidence="6">
    <location>
        <begin position="57"/>
        <end position="74"/>
    </location>
</feature>
<dbReference type="GO" id="GO:0042802">
    <property type="term" value="F:identical protein binding"/>
    <property type="evidence" value="ECO:0007669"/>
    <property type="project" value="EnsemblFungi"/>
</dbReference>
<dbReference type="GO" id="GO:0000280">
    <property type="term" value="P:nuclear division"/>
    <property type="evidence" value="ECO:0007669"/>
    <property type="project" value="EnsemblFungi"/>
</dbReference>
<dbReference type="PANTHER" id="PTHR13028:SF0">
    <property type="entry name" value="RRNA-PROCESSING PROTEIN EBP2-RELATED"/>
    <property type="match status" value="1"/>
</dbReference>
<dbReference type="GO" id="GO:0005730">
    <property type="term" value="C:nucleolus"/>
    <property type="evidence" value="ECO:0007669"/>
    <property type="project" value="UniProtKB-SubCell"/>
</dbReference>
<feature type="compositionally biased region" description="Basic residues" evidence="6">
    <location>
        <begin position="21"/>
        <end position="30"/>
    </location>
</feature>
<evidence type="ECO:0000256" key="6">
    <source>
        <dbReference type="SAM" id="MobiDB-lite"/>
    </source>
</evidence>
<keyword evidence="4" id="KW-0175">Coiled coil</keyword>
<keyword evidence="3" id="KW-0690">Ribosome biogenesis</keyword>
<protein>
    <submittedName>
        <fullName evidence="7">Putative rRNA-processing protein ebp2</fullName>
    </submittedName>
</protein>
<feature type="compositionally biased region" description="Basic and acidic residues" evidence="6">
    <location>
        <begin position="229"/>
        <end position="238"/>
    </location>
</feature>
<dbReference type="Pfam" id="PF05890">
    <property type="entry name" value="Ebp2"/>
    <property type="match status" value="1"/>
</dbReference>
<comment type="subcellular location">
    <subcellularLocation>
        <location evidence="1">Nucleus</location>
        <location evidence="1">Nucleolus</location>
    </subcellularLocation>
</comment>
<dbReference type="STRING" id="1198029.A0A1U7LQP5"/>
<dbReference type="Proteomes" id="UP000186594">
    <property type="component" value="Unassembled WGS sequence"/>
</dbReference>
<dbReference type="GO" id="GO:0030687">
    <property type="term" value="C:preribosome, large subunit precursor"/>
    <property type="evidence" value="ECO:0007669"/>
    <property type="project" value="EnsemblFungi"/>
</dbReference>
<keyword evidence="8" id="KW-1185">Reference proteome</keyword>
<evidence type="ECO:0000256" key="3">
    <source>
        <dbReference type="ARBA" id="ARBA00022517"/>
    </source>
</evidence>
<comment type="similarity">
    <text evidence="2">Belongs to the EBP2 family.</text>
</comment>
<dbReference type="PANTHER" id="PTHR13028">
    <property type="entry name" value="RRNA PROCESSING PROTEIN EBNA1-BINDING PROTEIN-RELATED"/>
    <property type="match status" value="1"/>
</dbReference>
<gene>
    <name evidence="7" type="ORF">NEOLI_003821</name>
</gene>
<dbReference type="GO" id="GO:0006364">
    <property type="term" value="P:rRNA processing"/>
    <property type="evidence" value="ECO:0007669"/>
    <property type="project" value="EnsemblFungi"/>
</dbReference>
<evidence type="ECO:0000313" key="7">
    <source>
        <dbReference type="EMBL" id="OLL24903.1"/>
    </source>
</evidence>
<evidence type="ECO:0000313" key="8">
    <source>
        <dbReference type="Proteomes" id="UP000186594"/>
    </source>
</evidence>
<dbReference type="EMBL" id="LXFE01000582">
    <property type="protein sequence ID" value="OLL24903.1"/>
    <property type="molecule type" value="Genomic_DNA"/>
</dbReference>
<name>A0A1U7LQP5_NEOID</name>
<dbReference type="InterPro" id="IPR008610">
    <property type="entry name" value="Ebp2"/>
</dbReference>